<comment type="caution">
    <text evidence="2">The sequence shown here is derived from an EMBL/GenBank/DDBJ whole genome shotgun (WGS) entry which is preliminary data.</text>
</comment>
<gene>
    <name evidence="2" type="ORF">NY014_13165</name>
</gene>
<name>A0ABT2G7Y8_9BACT</name>
<protein>
    <recommendedName>
        <fullName evidence="4">DUF3278 domain-containing protein</fullName>
    </recommendedName>
</protein>
<keyword evidence="3" id="KW-1185">Reference proteome</keyword>
<organism evidence="2 3">
    <name type="scientific">Algoriphagus limi</name>
    <dbReference type="NCBI Taxonomy" id="2975273"/>
    <lineage>
        <taxon>Bacteria</taxon>
        <taxon>Pseudomonadati</taxon>
        <taxon>Bacteroidota</taxon>
        <taxon>Cytophagia</taxon>
        <taxon>Cytophagales</taxon>
        <taxon>Cyclobacteriaceae</taxon>
        <taxon>Algoriphagus</taxon>
    </lineage>
</organism>
<accession>A0ABT2G7Y8</accession>
<keyword evidence="1" id="KW-1133">Transmembrane helix</keyword>
<sequence length="191" mass="22414">METFDEIQAIYDSQIRNPTQKSADEILSSAKLYLKKLKRDQYFVIGILTLTLTALIFFFYRIGQFGDWKLISGLGMMIGSLVLRVLLEFWSKIGLKRLHTFLSTQDFLDSVKRYYQSRKQIQKVFTPIIYLIYGIGIVLFLIAIQPFLSPIFFAYCVITGLGFWFGFIWVIRKSYRKERDLIEQLSKIGEE</sequence>
<feature type="transmembrane region" description="Helical" evidence="1">
    <location>
        <begin position="42"/>
        <end position="62"/>
    </location>
</feature>
<dbReference type="EMBL" id="JANWGH010000003">
    <property type="protein sequence ID" value="MCS5491389.1"/>
    <property type="molecule type" value="Genomic_DNA"/>
</dbReference>
<evidence type="ECO:0000256" key="1">
    <source>
        <dbReference type="SAM" id="Phobius"/>
    </source>
</evidence>
<feature type="transmembrane region" description="Helical" evidence="1">
    <location>
        <begin position="68"/>
        <end position="87"/>
    </location>
</feature>
<reference evidence="2 3" key="1">
    <citation type="submission" date="2022-08" db="EMBL/GenBank/DDBJ databases">
        <title>Algoriphagus sp. CAU 1643 isolated from mud.</title>
        <authorList>
            <person name="Kim W."/>
        </authorList>
    </citation>
    <scope>NUCLEOTIDE SEQUENCE [LARGE SCALE GENOMIC DNA]</scope>
    <source>
        <strain evidence="2 3">CAU 1643</strain>
    </source>
</reference>
<evidence type="ECO:0000313" key="3">
    <source>
        <dbReference type="Proteomes" id="UP001206788"/>
    </source>
</evidence>
<dbReference type="Proteomes" id="UP001206788">
    <property type="component" value="Unassembled WGS sequence"/>
</dbReference>
<keyword evidence="1" id="KW-0812">Transmembrane</keyword>
<proteinExistence type="predicted"/>
<feature type="transmembrane region" description="Helical" evidence="1">
    <location>
        <begin position="150"/>
        <end position="171"/>
    </location>
</feature>
<evidence type="ECO:0008006" key="4">
    <source>
        <dbReference type="Google" id="ProtNLM"/>
    </source>
</evidence>
<keyword evidence="1" id="KW-0472">Membrane</keyword>
<feature type="transmembrane region" description="Helical" evidence="1">
    <location>
        <begin position="124"/>
        <end position="144"/>
    </location>
</feature>
<evidence type="ECO:0000313" key="2">
    <source>
        <dbReference type="EMBL" id="MCS5491389.1"/>
    </source>
</evidence>
<dbReference type="RefSeq" id="WP_259415049.1">
    <property type="nucleotide sequence ID" value="NZ_JANWGH010000003.1"/>
</dbReference>